<keyword evidence="3" id="KW-1003">Cell membrane</keyword>
<dbReference type="SUPFAM" id="SSF161098">
    <property type="entry name" value="MetI-like"/>
    <property type="match status" value="1"/>
</dbReference>
<sequence>MKIQPLTHKYRNREVVKSLLYILPTYLILSIFIIVPIFFAFYLSFNKWNLLGNIKFTGITNYKKLFQMEEFWTAL</sequence>
<evidence type="ECO:0000256" key="6">
    <source>
        <dbReference type="ARBA" id="ARBA00023136"/>
    </source>
</evidence>
<dbReference type="PANTHER" id="PTHR30193:SF37">
    <property type="entry name" value="INNER MEMBRANE ABC TRANSPORTER PERMEASE PROTEIN YCJO"/>
    <property type="match status" value="1"/>
</dbReference>
<accession>A0A0F9GUX8</accession>
<feature type="transmembrane region" description="Helical" evidence="7">
    <location>
        <begin position="20"/>
        <end position="43"/>
    </location>
</feature>
<dbReference type="EMBL" id="LAZR01016876">
    <property type="protein sequence ID" value="KKM02640.1"/>
    <property type="molecule type" value="Genomic_DNA"/>
</dbReference>
<evidence type="ECO:0000256" key="5">
    <source>
        <dbReference type="ARBA" id="ARBA00022989"/>
    </source>
</evidence>
<keyword evidence="6 7" id="KW-0472">Membrane</keyword>
<dbReference type="InterPro" id="IPR051393">
    <property type="entry name" value="ABC_transporter_permease"/>
</dbReference>
<evidence type="ECO:0000313" key="8">
    <source>
        <dbReference type="EMBL" id="KKM02640.1"/>
    </source>
</evidence>
<evidence type="ECO:0000256" key="4">
    <source>
        <dbReference type="ARBA" id="ARBA00022692"/>
    </source>
</evidence>
<reference evidence="8" key="1">
    <citation type="journal article" date="2015" name="Nature">
        <title>Complex archaea that bridge the gap between prokaryotes and eukaryotes.</title>
        <authorList>
            <person name="Spang A."/>
            <person name="Saw J.H."/>
            <person name="Jorgensen S.L."/>
            <person name="Zaremba-Niedzwiedzka K."/>
            <person name="Martijn J."/>
            <person name="Lind A.E."/>
            <person name="van Eijk R."/>
            <person name="Schleper C."/>
            <person name="Guy L."/>
            <person name="Ettema T.J."/>
        </authorList>
    </citation>
    <scope>NUCLEOTIDE SEQUENCE</scope>
</reference>
<dbReference type="PANTHER" id="PTHR30193">
    <property type="entry name" value="ABC TRANSPORTER PERMEASE PROTEIN"/>
    <property type="match status" value="1"/>
</dbReference>
<dbReference type="GO" id="GO:0005886">
    <property type="term" value="C:plasma membrane"/>
    <property type="evidence" value="ECO:0007669"/>
    <property type="project" value="UniProtKB-SubCell"/>
</dbReference>
<name>A0A0F9GUX8_9ZZZZ</name>
<evidence type="ECO:0000256" key="1">
    <source>
        <dbReference type="ARBA" id="ARBA00004651"/>
    </source>
</evidence>
<keyword evidence="4 7" id="KW-0812">Transmembrane</keyword>
<evidence type="ECO:0000256" key="3">
    <source>
        <dbReference type="ARBA" id="ARBA00022475"/>
    </source>
</evidence>
<dbReference type="AlphaFoldDB" id="A0A0F9GUX8"/>
<feature type="non-terminal residue" evidence="8">
    <location>
        <position position="75"/>
    </location>
</feature>
<proteinExistence type="predicted"/>
<keyword evidence="5 7" id="KW-1133">Transmembrane helix</keyword>
<comment type="caution">
    <text evidence="8">The sequence shown here is derived from an EMBL/GenBank/DDBJ whole genome shotgun (WGS) entry which is preliminary data.</text>
</comment>
<dbReference type="Gene3D" id="1.10.3720.10">
    <property type="entry name" value="MetI-like"/>
    <property type="match status" value="1"/>
</dbReference>
<evidence type="ECO:0008006" key="9">
    <source>
        <dbReference type="Google" id="ProtNLM"/>
    </source>
</evidence>
<gene>
    <name evidence="8" type="ORF">LCGC14_1782390</name>
</gene>
<keyword evidence="2" id="KW-0813">Transport</keyword>
<evidence type="ECO:0000256" key="2">
    <source>
        <dbReference type="ARBA" id="ARBA00022448"/>
    </source>
</evidence>
<dbReference type="InterPro" id="IPR035906">
    <property type="entry name" value="MetI-like_sf"/>
</dbReference>
<comment type="subcellular location">
    <subcellularLocation>
        <location evidence="1">Cell membrane</location>
        <topology evidence="1">Multi-pass membrane protein</topology>
    </subcellularLocation>
</comment>
<organism evidence="8">
    <name type="scientific">marine sediment metagenome</name>
    <dbReference type="NCBI Taxonomy" id="412755"/>
    <lineage>
        <taxon>unclassified sequences</taxon>
        <taxon>metagenomes</taxon>
        <taxon>ecological metagenomes</taxon>
    </lineage>
</organism>
<evidence type="ECO:0000256" key="7">
    <source>
        <dbReference type="SAM" id="Phobius"/>
    </source>
</evidence>
<protein>
    <recommendedName>
        <fullName evidence="9">ABC transmembrane type-1 domain-containing protein</fullName>
    </recommendedName>
</protein>